<dbReference type="Proteomes" id="UP000186079">
    <property type="component" value="Unassembled WGS sequence"/>
</dbReference>
<evidence type="ECO:0000313" key="9">
    <source>
        <dbReference type="EMBL" id="SIR34908.1"/>
    </source>
</evidence>
<dbReference type="Gene3D" id="3.90.79.10">
    <property type="entry name" value="Nucleoside Triphosphate Pyrophosphohydrolase"/>
    <property type="match status" value="1"/>
</dbReference>
<gene>
    <name evidence="6" type="primary">nudJ</name>
    <name evidence="8" type="ORF">PT85_16380</name>
    <name evidence="9" type="ORF">SAMN05421672_12052</name>
</gene>
<dbReference type="CDD" id="cd03675">
    <property type="entry name" value="NUDIX_Hydrolase"/>
    <property type="match status" value="1"/>
</dbReference>
<comment type="subunit">
    <text evidence="3 6">Monomer.</text>
</comment>
<dbReference type="EMBL" id="JTAK01000008">
    <property type="protein sequence ID" value="KHO63652.1"/>
    <property type="molecule type" value="Genomic_DNA"/>
</dbReference>
<evidence type="ECO:0000259" key="7">
    <source>
        <dbReference type="PROSITE" id="PS51462"/>
    </source>
</evidence>
<keyword evidence="10" id="KW-1185">Reference proteome</keyword>
<evidence type="ECO:0000256" key="2">
    <source>
        <dbReference type="ARBA" id="ARBA00007608"/>
    </source>
</evidence>
<dbReference type="GO" id="GO:0017111">
    <property type="term" value="F:ribonucleoside triphosphate phosphatase activity"/>
    <property type="evidence" value="ECO:0007669"/>
    <property type="project" value="InterPro"/>
</dbReference>
<dbReference type="SUPFAM" id="SSF55811">
    <property type="entry name" value="Nudix"/>
    <property type="match status" value="1"/>
</dbReference>
<evidence type="ECO:0000313" key="10">
    <source>
        <dbReference type="Proteomes" id="UP000030980"/>
    </source>
</evidence>
<reference evidence="9 11" key="2">
    <citation type="submission" date="2017-01" db="EMBL/GenBank/DDBJ databases">
        <authorList>
            <person name="Mah S.A."/>
            <person name="Swanson W.J."/>
            <person name="Moy G.W."/>
            <person name="Vacquier V.D."/>
        </authorList>
    </citation>
    <scope>NUCLEOTIDE SEQUENCE [LARGE SCALE GENOMIC DNA]</scope>
    <source>
        <strain evidence="9 11">ATCC 29606</strain>
    </source>
</reference>
<dbReference type="AlphaFoldDB" id="A0A0B3BWA0"/>
<comment type="similarity">
    <text evidence="2 6">Belongs to the Nudix hydrolase family. NudJ subfamily.</text>
</comment>
<comment type="cofactor">
    <cofactor evidence="1 6">
        <name>Mg(2+)</name>
        <dbReference type="ChEBI" id="CHEBI:18420"/>
    </cofactor>
</comment>
<feature type="domain" description="Nudix hydrolase" evidence="7">
    <location>
        <begin position="2"/>
        <end position="134"/>
    </location>
</feature>
<evidence type="ECO:0000256" key="6">
    <source>
        <dbReference type="RuleBase" id="RU364043"/>
    </source>
</evidence>
<dbReference type="GO" id="GO:0004787">
    <property type="term" value="F:thiamine diphosphate phosphatase activity"/>
    <property type="evidence" value="ECO:0007669"/>
    <property type="project" value="InterPro"/>
</dbReference>
<evidence type="ECO:0000313" key="11">
    <source>
        <dbReference type="Proteomes" id="UP000186079"/>
    </source>
</evidence>
<dbReference type="OrthoDB" id="8594221at2"/>
<dbReference type="Proteomes" id="UP000030980">
    <property type="component" value="Unassembled WGS sequence"/>
</dbReference>
<dbReference type="InterPro" id="IPR000086">
    <property type="entry name" value="NUDIX_hydrolase_dom"/>
</dbReference>
<protein>
    <recommendedName>
        <fullName evidence="4 6">Phosphatase NudJ</fullName>
        <ecNumber evidence="6">3.6.1.-</ecNumber>
    </recommendedName>
</protein>
<dbReference type="RefSeq" id="WP_027590917.1">
    <property type="nucleotide sequence ID" value="NZ_FMUP01000011.1"/>
</dbReference>
<name>A0A0B3BWA0_9PSED</name>
<dbReference type="Pfam" id="PF00293">
    <property type="entry name" value="NUDIX"/>
    <property type="match status" value="1"/>
</dbReference>
<keyword evidence="6" id="KW-0460">Magnesium</keyword>
<evidence type="ECO:0000256" key="1">
    <source>
        <dbReference type="ARBA" id="ARBA00001946"/>
    </source>
</evidence>
<dbReference type="PANTHER" id="PTHR43222:SF11">
    <property type="entry name" value="PHOSPHATASE NUDJ"/>
    <property type="match status" value="1"/>
</dbReference>
<dbReference type="EMBL" id="FTMC01000020">
    <property type="protein sequence ID" value="SIR34908.1"/>
    <property type="molecule type" value="Genomic_DNA"/>
</dbReference>
<accession>A0A0B3BWA0</accession>
<dbReference type="InterPro" id="IPR015797">
    <property type="entry name" value="NUDIX_hydrolase-like_dom_sf"/>
</dbReference>
<dbReference type="EC" id="3.6.1.-" evidence="6"/>
<evidence type="ECO:0000313" key="8">
    <source>
        <dbReference type="EMBL" id="KHO63652.1"/>
    </source>
</evidence>
<evidence type="ECO:0000256" key="3">
    <source>
        <dbReference type="ARBA" id="ARBA00011245"/>
    </source>
</evidence>
<dbReference type="PROSITE" id="PS51462">
    <property type="entry name" value="NUDIX"/>
    <property type="match status" value="1"/>
</dbReference>
<organism evidence="8 10">
    <name type="scientific">Pseudomonas flexibilis</name>
    <dbReference type="NCBI Taxonomy" id="706570"/>
    <lineage>
        <taxon>Bacteria</taxon>
        <taxon>Pseudomonadati</taxon>
        <taxon>Pseudomonadota</taxon>
        <taxon>Gammaproteobacteria</taxon>
        <taxon>Pseudomonadales</taxon>
        <taxon>Pseudomonadaceae</taxon>
        <taxon>Pseudomonas</taxon>
    </lineage>
</organism>
<dbReference type="GO" id="GO:0017110">
    <property type="term" value="F:nucleoside diphosphate phosphatase activity"/>
    <property type="evidence" value="ECO:0007669"/>
    <property type="project" value="InterPro"/>
</dbReference>
<accession>A0A0B2D726</accession>
<reference evidence="8 10" key="1">
    <citation type="submission" date="2014-11" db="EMBL/GenBank/DDBJ databases">
        <title>Genome sequence of Pseudomonas tuomuerensis JCM 14085.</title>
        <authorList>
            <person name="Shin S.-K."/>
            <person name="Yi H."/>
        </authorList>
    </citation>
    <scope>NUCLEOTIDE SEQUENCE [LARGE SCALE GENOMIC DNA]</scope>
    <source>
        <strain evidence="8 10">JCM 14085</strain>
    </source>
</reference>
<proteinExistence type="inferred from homology"/>
<dbReference type="InterPro" id="IPR033713">
    <property type="entry name" value="NudJ"/>
</dbReference>
<keyword evidence="5 6" id="KW-0378">Hydrolase</keyword>
<dbReference type="PROSITE" id="PS00893">
    <property type="entry name" value="NUDIX_BOX"/>
    <property type="match status" value="1"/>
</dbReference>
<dbReference type="STRING" id="706570.PT85_16380"/>
<evidence type="ECO:0000256" key="5">
    <source>
        <dbReference type="ARBA" id="ARBA00022801"/>
    </source>
</evidence>
<sequence length="145" mass="16230">MNWHAHVTVATVIEDNGRFLLVEEQQRGRLVLNQPAGHLEPGESLIEAALRETLEETGWTVEIQGLVGVGLYTAPSNGVTYYRTTFFGRPLSHDAQRPLDTGIERALWLTPAEMQAEAERLRSPLVAKAVEHYLAGHRYPLSLIF</sequence>
<dbReference type="PATRIC" id="fig|706570.3.peg.2762"/>
<evidence type="ECO:0000256" key="4">
    <source>
        <dbReference type="ARBA" id="ARBA00015552"/>
    </source>
</evidence>
<dbReference type="InterPro" id="IPR020084">
    <property type="entry name" value="NUDIX_hydrolase_CS"/>
</dbReference>
<dbReference type="PANTHER" id="PTHR43222">
    <property type="entry name" value="NUDIX HYDROLASE 23"/>
    <property type="match status" value="1"/>
</dbReference>